<dbReference type="EMBL" id="UAWB01000002">
    <property type="protein sequence ID" value="SQB27442.1"/>
    <property type="molecule type" value="Genomic_DNA"/>
</dbReference>
<evidence type="ECO:0000313" key="4">
    <source>
        <dbReference type="EMBL" id="SDI90521.1"/>
    </source>
</evidence>
<dbReference type="Gene3D" id="2.40.160.20">
    <property type="match status" value="1"/>
</dbReference>
<keyword evidence="6" id="KW-1185">Reference proteome</keyword>
<organism evidence="5 7">
    <name type="scientific">Chryseobacterium jejuense</name>
    <dbReference type="NCBI Taxonomy" id="445960"/>
    <lineage>
        <taxon>Bacteria</taxon>
        <taxon>Pseudomonadati</taxon>
        <taxon>Bacteroidota</taxon>
        <taxon>Flavobacteriia</taxon>
        <taxon>Flavobacteriales</taxon>
        <taxon>Weeksellaceae</taxon>
        <taxon>Chryseobacterium group</taxon>
        <taxon>Chryseobacterium</taxon>
    </lineage>
</organism>
<feature type="domain" description="Outer membrane protein beta-barrel" evidence="3">
    <location>
        <begin position="8"/>
        <end position="206"/>
    </location>
</feature>
<evidence type="ECO:0000313" key="7">
    <source>
        <dbReference type="Proteomes" id="UP000251670"/>
    </source>
</evidence>
<dbReference type="SUPFAM" id="SSF56925">
    <property type="entry name" value="OMPA-like"/>
    <property type="match status" value="1"/>
</dbReference>
<dbReference type="Proteomes" id="UP000251670">
    <property type="component" value="Unassembled WGS sequence"/>
</dbReference>
<sequence length="219" mass="23592">MKKLLLASAVALFGLSNAQMTKGDWVISGNTGMGFNNNTTTVKTGSHSVDGPKVNTFSITPSVGYFVIDKLAVGIDLGFVNTTTKYQGMKVANSTFSVMPTATYYFTNSTKFVPFLGAGIGYASNKTKYSAYQDINNEGVDLSLMRDTETTTDGLAWKVKGGVTYMATSSLGVNLGISYDQFSSKETIMNTEFKTNVKTFGVNVGFSYFIKGKAQKSDK</sequence>
<protein>
    <submittedName>
        <fullName evidence="4 5">Outer membrane protein</fullName>
    </submittedName>
</protein>
<feature type="signal peptide" evidence="2">
    <location>
        <begin position="1"/>
        <end position="18"/>
    </location>
</feature>
<evidence type="ECO:0000256" key="1">
    <source>
        <dbReference type="ARBA" id="ARBA00022729"/>
    </source>
</evidence>
<dbReference type="OrthoDB" id="945117at2"/>
<proteinExistence type="predicted"/>
<dbReference type="RefSeq" id="WP_089736334.1">
    <property type="nucleotide sequence ID" value="NZ_FNEG01000003.1"/>
</dbReference>
<dbReference type="EMBL" id="FNEG01000003">
    <property type="protein sequence ID" value="SDI90521.1"/>
    <property type="molecule type" value="Genomic_DNA"/>
</dbReference>
<dbReference type="STRING" id="445960.SAMN05421542_2200"/>
<dbReference type="AlphaFoldDB" id="A0A2X2V9G2"/>
<name>A0A2X2V9G2_CHRJE</name>
<gene>
    <name evidence="5" type="ORF">NCTC13492_01025</name>
    <name evidence="4" type="ORF">SAMN05421542_2200</name>
</gene>
<dbReference type="InterPro" id="IPR027385">
    <property type="entry name" value="Beta-barrel_OMP"/>
</dbReference>
<evidence type="ECO:0000313" key="5">
    <source>
        <dbReference type="EMBL" id="SQB27442.1"/>
    </source>
</evidence>
<dbReference type="InterPro" id="IPR011250">
    <property type="entry name" value="OMP/PagP_B-barrel"/>
</dbReference>
<evidence type="ECO:0000313" key="6">
    <source>
        <dbReference type="Proteomes" id="UP000199426"/>
    </source>
</evidence>
<reference evidence="4 6" key="1">
    <citation type="submission" date="2016-10" db="EMBL/GenBank/DDBJ databases">
        <authorList>
            <person name="Varghese N."/>
            <person name="Submissions S."/>
        </authorList>
    </citation>
    <scope>NUCLEOTIDE SEQUENCE [LARGE SCALE GENOMIC DNA]</scope>
    <source>
        <strain evidence="4 6">DSM 19299</strain>
    </source>
</reference>
<feature type="chain" id="PRO_5016624638" evidence="2">
    <location>
        <begin position="19"/>
        <end position="219"/>
    </location>
</feature>
<accession>A0A2X2V9G2</accession>
<evidence type="ECO:0000259" key="3">
    <source>
        <dbReference type="Pfam" id="PF13505"/>
    </source>
</evidence>
<keyword evidence="1 2" id="KW-0732">Signal</keyword>
<reference evidence="5 7" key="2">
    <citation type="submission" date="2018-06" db="EMBL/GenBank/DDBJ databases">
        <authorList>
            <consortium name="Pathogen Informatics"/>
            <person name="Doyle S."/>
        </authorList>
    </citation>
    <scope>NUCLEOTIDE SEQUENCE [LARGE SCALE GENOMIC DNA]</scope>
    <source>
        <strain evidence="5 7">NCTC13492</strain>
    </source>
</reference>
<dbReference type="Proteomes" id="UP000199426">
    <property type="component" value="Unassembled WGS sequence"/>
</dbReference>
<evidence type="ECO:0000256" key="2">
    <source>
        <dbReference type="SAM" id="SignalP"/>
    </source>
</evidence>
<dbReference type="Pfam" id="PF13505">
    <property type="entry name" value="OMP_b-brl"/>
    <property type="match status" value="1"/>
</dbReference>